<reference evidence="1 2" key="1">
    <citation type="journal article" date="2016" name="Int. J. Syst. Evol. Microbiol.">
        <title>Pyruvatibacter mobilis gen. nov., sp. nov., a marine bacterium from the culture broth of Picochlorum sp. 122.</title>
        <authorList>
            <person name="Wang G."/>
            <person name="Tang M."/>
            <person name="Wu H."/>
            <person name="Dai S."/>
            <person name="Li T."/>
            <person name="Chen C."/>
            <person name="He H."/>
            <person name="Fan J."/>
            <person name="Xiang W."/>
            <person name="Li X."/>
        </authorList>
    </citation>
    <scope>NUCLEOTIDE SEQUENCE [LARGE SCALE GENOMIC DNA]</scope>
    <source>
        <strain evidence="1 2">GYP-11</strain>
    </source>
</reference>
<protein>
    <submittedName>
        <fullName evidence="1">Aldehyde-activating protein</fullName>
    </submittedName>
</protein>
<evidence type="ECO:0000313" key="2">
    <source>
        <dbReference type="Proteomes" id="UP000470384"/>
    </source>
</evidence>
<gene>
    <name evidence="1" type="ORF">GTQ45_10285</name>
</gene>
<name>A0A845QCH3_9HYPH</name>
<evidence type="ECO:0000313" key="1">
    <source>
        <dbReference type="EMBL" id="NBG96119.1"/>
    </source>
</evidence>
<dbReference type="Proteomes" id="UP000470384">
    <property type="component" value="Unassembled WGS sequence"/>
</dbReference>
<keyword evidence="2" id="KW-1185">Reference proteome</keyword>
<dbReference type="OrthoDB" id="9805575at2"/>
<accession>A0A845QCH3</accession>
<dbReference type="GeneID" id="300654830"/>
<organism evidence="1 2">
    <name type="scientific">Pyruvatibacter mobilis</name>
    <dbReference type="NCBI Taxonomy" id="1712261"/>
    <lineage>
        <taxon>Bacteria</taxon>
        <taxon>Pseudomonadati</taxon>
        <taxon>Pseudomonadota</taxon>
        <taxon>Alphaproteobacteria</taxon>
        <taxon>Hyphomicrobiales</taxon>
        <taxon>Parvibaculaceae</taxon>
        <taxon>Pyruvatibacter</taxon>
    </lineage>
</organism>
<proteinExistence type="predicted"/>
<dbReference type="InterPro" id="IPR011057">
    <property type="entry name" value="Mss4-like_sf"/>
</dbReference>
<dbReference type="Gene3D" id="2.170.150.70">
    <property type="match status" value="1"/>
</dbReference>
<comment type="caution">
    <text evidence="1">The sequence shown here is derived from an EMBL/GenBank/DDBJ whole genome shotgun (WGS) entry which is preliminary data.</text>
</comment>
<dbReference type="SUPFAM" id="SSF51316">
    <property type="entry name" value="Mss4-like"/>
    <property type="match status" value="1"/>
</dbReference>
<dbReference type="RefSeq" id="WP_160588077.1">
    <property type="nucleotide sequence ID" value="NZ_BMHN01000001.1"/>
</dbReference>
<sequence>MRLTAPADGIVLRRCPCSFCRRTGALAYSDPDGRAHLTARVDDLTIYQFGEGACDFLLCRICGVFVAAVSGDAETQRCVLNVAGLDPDLAQDCASVPLEAAGEDRSGRKQRHASRWTPITFSDPRIPHRLKTLTPPHQAAGSV</sequence>
<dbReference type="AlphaFoldDB" id="A0A845QCH3"/>
<dbReference type="EMBL" id="WXYQ01000006">
    <property type="protein sequence ID" value="NBG96119.1"/>
    <property type="molecule type" value="Genomic_DNA"/>
</dbReference>